<protein>
    <submittedName>
        <fullName evidence="2">Uncharacterized protein</fullName>
    </submittedName>
</protein>
<evidence type="ECO:0000313" key="3">
    <source>
        <dbReference type="Proteomes" id="UP000799767"/>
    </source>
</evidence>
<dbReference type="AlphaFoldDB" id="A0A6A6PGY9"/>
<dbReference type="RefSeq" id="XP_033585571.1">
    <property type="nucleotide sequence ID" value="XM_033735733.1"/>
</dbReference>
<feature type="compositionally biased region" description="Basic and acidic residues" evidence="1">
    <location>
        <begin position="293"/>
        <end position="305"/>
    </location>
</feature>
<dbReference type="Proteomes" id="UP000799767">
    <property type="component" value="Unassembled WGS sequence"/>
</dbReference>
<organism evidence="2 3">
    <name type="scientific">Neohortaea acidophila</name>
    <dbReference type="NCBI Taxonomy" id="245834"/>
    <lineage>
        <taxon>Eukaryota</taxon>
        <taxon>Fungi</taxon>
        <taxon>Dikarya</taxon>
        <taxon>Ascomycota</taxon>
        <taxon>Pezizomycotina</taxon>
        <taxon>Dothideomycetes</taxon>
        <taxon>Dothideomycetidae</taxon>
        <taxon>Mycosphaerellales</taxon>
        <taxon>Teratosphaeriaceae</taxon>
        <taxon>Neohortaea</taxon>
    </lineage>
</organism>
<feature type="region of interest" description="Disordered" evidence="1">
    <location>
        <begin position="117"/>
        <end position="144"/>
    </location>
</feature>
<evidence type="ECO:0000313" key="2">
    <source>
        <dbReference type="EMBL" id="KAF2479001.1"/>
    </source>
</evidence>
<gene>
    <name evidence="2" type="ORF">BDY17DRAFT_313606</name>
</gene>
<feature type="compositionally biased region" description="Polar residues" evidence="1">
    <location>
        <begin position="119"/>
        <end position="134"/>
    </location>
</feature>
<feature type="compositionally biased region" description="Polar residues" evidence="1">
    <location>
        <begin position="221"/>
        <end position="231"/>
    </location>
</feature>
<dbReference type="GeneID" id="54476735"/>
<keyword evidence="3" id="KW-1185">Reference proteome</keyword>
<evidence type="ECO:0000256" key="1">
    <source>
        <dbReference type="SAM" id="MobiDB-lite"/>
    </source>
</evidence>
<accession>A0A6A6PGY9</accession>
<feature type="region of interest" description="Disordered" evidence="1">
    <location>
        <begin position="173"/>
        <end position="251"/>
    </location>
</feature>
<feature type="region of interest" description="Disordered" evidence="1">
    <location>
        <begin position="40"/>
        <end position="102"/>
    </location>
</feature>
<proteinExistence type="predicted"/>
<dbReference type="EMBL" id="MU001642">
    <property type="protein sequence ID" value="KAF2479001.1"/>
    <property type="molecule type" value="Genomic_DNA"/>
</dbReference>
<sequence>MPDSSKPVRAKHFLKAAELLSDSCTFSRTQTFHYTWHRERDEAAFRQGRRRTMEGRMSDDSIQSSGNSKYGYEPSEGSNQESMADPAGNRKVRETEAFPTFTPTKFNPLAAYFEGGSLEQPSDCKTPSTASTRTPKLRRRTSANDLRALRRAMPGVPEAVNEQSATKNVLSAEHVEEAEENIESVQWDPASEGLEGPGLRRRNARRDSSDSPRKRGRAQRQVEQAQLTRIGSSPGAAGRIRSSEEGRPAPRCAVDSARLAAAKEYFRVPSGRKLSLSAIEAYGKKAGLGSGCHETKEENKGRGKG</sequence>
<feature type="region of interest" description="Disordered" evidence="1">
    <location>
        <begin position="286"/>
        <end position="305"/>
    </location>
</feature>
<name>A0A6A6PGY9_9PEZI</name>
<reference evidence="2" key="1">
    <citation type="journal article" date="2020" name="Stud. Mycol.">
        <title>101 Dothideomycetes genomes: a test case for predicting lifestyles and emergence of pathogens.</title>
        <authorList>
            <person name="Haridas S."/>
            <person name="Albert R."/>
            <person name="Binder M."/>
            <person name="Bloem J."/>
            <person name="Labutti K."/>
            <person name="Salamov A."/>
            <person name="Andreopoulos B."/>
            <person name="Baker S."/>
            <person name="Barry K."/>
            <person name="Bills G."/>
            <person name="Bluhm B."/>
            <person name="Cannon C."/>
            <person name="Castanera R."/>
            <person name="Culley D."/>
            <person name="Daum C."/>
            <person name="Ezra D."/>
            <person name="Gonzalez J."/>
            <person name="Henrissat B."/>
            <person name="Kuo A."/>
            <person name="Liang C."/>
            <person name="Lipzen A."/>
            <person name="Lutzoni F."/>
            <person name="Magnuson J."/>
            <person name="Mondo S."/>
            <person name="Nolan M."/>
            <person name="Ohm R."/>
            <person name="Pangilinan J."/>
            <person name="Park H.-J."/>
            <person name="Ramirez L."/>
            <person name="Alfaro M."/>
            <person name="Sun H."/>
            <person name="Tritt A."/>
            <person name="Yoshinaga Y."/>
            <person name="Zwiers L.-H."/>
            <person name="Turgeon B."/>
            <person name="Goodwin S."/>
            <person name="Spatafora J."/>
            <person name="Crous P."/>
            <person name="Grigoriev I."/>
        </authorList>
    </citation>
    <scope>NUCLEOTIDE SEQUENCE</scope>
    <source>
        <strain evidence="2">CBS 113389</strain>
    </source>
</reference>